<organism evidence="2">
    <name type="scientific">Anguilla anguilla</name>
    <name type="common">European freshwater eel</name>
    <name type="synonym">Muraena anguilla</name>
    <dbReference type="NCBI Taxonomy" id="7936"/>
    <lineage>
        <taxon>Eukaryota</taxon>
        <taxon>Metazoa</taxon>
        <taxon>Chordata</taxon>
        <taxon>Craniata</taxon>
        <taxon>Vertebrata</taxon>
        <taxon>Euteleostomi</taxon>
        <taxon>Actinopterygii</taxon>
        <taxon>Neopterygii</taxon>
        <taxon>Teleostei</taxon>
        <taxon>Anguilliformes</taxon>
        <taxon>Anguillidae</taxon>
        <taxon>Anguilla</taxon>
    </lineage>
</organism>
<dbReference type="AlphaFoldDB" id="A0A0E9WXK5"/>
<protein>
    <submittedName>
        <fullName evidence="2">Uncharacterized protein</fullName>
    </submittedName>
</protein>
<evidence type="ECO:0000313" key="2">
    <source>
        <dbReference type="EMBL" id="JAH94300.1"/>
    </source>
</evidence>
<sequence>MQGKMQSLVDDWAKLDVSLKKTYKQLAEDDRVRYAHEMGIVGEVHGTDWEGGSRSKERHAQKGRWRKRSRS</sequence>
<proteinExistence type="predicted"/>
<feature type="compositionally biased region" description="Basic residues" evidence="1">
    <location>
        <begin position="61"/>
        <end position="71"/>
    </location>
</feature>
<dbReference type="EMBL" id="GBXM01014277">
    <property type="protein sequence ID" value="JAH94300.1"/>
    <property type="molecule type" value="Transcribed_RNA"/>
</dbReference>
<reference evidence="2" key="1">
    <citation type="submission" date="2014-11" db="EMBL/GenBank/DDBJ databases">
        <authorList>
            <person name="Amaro Gonzalez C."/>
        </authorList>
    </citation>
    <scope>NUCLEOTIDE SEQUENCE</scope>
</reference>
<feature type="compositionally biased region" description="Basic and acidic residues" evidence="1">
    <location>
        <begin position="45"/>
        <end position="60"/>
    </location>
</feature>
<accession>A0A0E9WXK5</accession>
<dbReference type="Gene3D" id="1.10.30.10">
    <property type="entry name" value="High mobility group box domain"/>
    <property type="match status" value="1"/>
</dbReference>
<reference evidence="2" key="2">
    <citation type="journal article" date="2015" name="Fish Shellfish Immunol.">
        <title>Early steps in the European eel (Anguilla anguilla)-Vibrio vulnificus interaction in the gills: Role of the RtxA13 toxin.</title>
        <authorList>
            <person name="Callol A."/>
            <person name="Pajuelo D."/>
            <person name="Ebbesson L."/>
            <person name="Teles M."/>
            <person name="MacKenzie S."/>
            <person name="Amaro C."/>
        </authorList>
    </citation>
    <scope>NUCLEOTIDE SEQUENCE</scope>
</reference>
<name>A0A0E9WXK5_ANGAN</name>
<evidence type="ECO:0000256" key="1">
    <source>
        <dbReference type="SAM" id="MobiDB-lite"/>
    </source>
</evidence>
<feature type="region of interest" description="Disordered" evidence="1">
    <location>
        <begin position="45"/>
        <end position="71"/>
    </location>
</feature>
<dbReference type="InterPro" id="IPR036910">
    <property type="entry name" value="HMG_box_dom_sf"/>
</dbReference>